<dbReference type="SMART" id="SM00558">
    <property type="entry name" value="JmjC"/>
    <property type="match status" value="1"/>
</dbReference>
<reference evidence="5" key="2">
    <citation type="submission" date="2021-08" db="EMBL/GenBank/DDBJ databases">
        <authorList>
            <person name="Eriksson T."/>
        </authorList>
    </citation>
    <scope>NUCLEOTIDE SEQUENCE</scope>
    <source>
        <strain evidence="5">Stoneville</strain>
        <tissue evidence="5">Whole head</tissue>
    </source>
</reference>
<sequence>MKRALASCKPTKMWIDGKCFDIRRVPERGKKSEADETSQKNVRYEIKTNDQGKLFTSFRLPRAYCAKLSKCRRLDLKTLEGSTSTHISIPTSGNLVITGESEEKIVEARDEIHAMLGDLRDQTVALQFVSIPTLSTEIVENFTKFKDNILGDEIEGMHESIFQSPLKLHLTVVVFALMDDHEKLEATKALQDYKNMILDPLIRKAGPAKIKISGIDCMNRNLKKVDILFANATIVNENEEFNLQQLVNGLSDHFYERGLVRKYQDNVKLHMTLINTKYRKIPDSPKKKRWGKRQSVDATKIMEKYKDFYFGECDLNSIHLSLIGSVGKISYDDFFGSYMRPNLPCVIKDVTSTWEASSKWLNDHTVNLEYLKRNYGSCDVTIYNCNDRYFNSQRTESCKFASFLDGWGCERSNSQYLKDWHLKNTFKDDNFYQVPVYFASDWLNEFLVENGQDDYRFVYMGRADTWYHREHVKINITRLFVLRTPFHADVFNSFSWSANVCGRKRWILFPPGEENSMRDSLNNLPYDISLAYRERPHLEVVQNQGEAIFVPSGWHHQVWNLEETISVNHNWVNGCNIMNMWRALVENLDRVKREIEDCRDMEGFLHQYFLTSSSSS</sequence>
<dbReference type="SUPFAM" id="SSF51197">
    <property type="entry name" value="Clavaminate synthase-like"/>
    <property type="match status" value="1"/>
</dbReference>
<dbReference type="PROSITE" id="PS51184">
    <property type="entry name" value="JMJC"/>
    <property type="match status" value="1"/>
</dbReference>
<dbReference type="Proteomes" id="UP000719412">
    <property type="component" value="Unassembled WGS sequence"/>
</dbReference>
<comment type="catalytic activity">
    <reaction evidence="2">
        <text>L-lysyl-[protein] + 2-oxoglutarate + O2 = 4-hydroxy-L-lysyl-[protein] + succinate + CO2</text>
        <dbReference type="Rhea" id="RHEA:57156"/>
        <dbReference type="Rhea" id="RHEA-COMP:9752"/>
        <dbReference type="Rhea" id="RHEA-COMP:15084"/>
        <dbReference type="ChEBI" id="CHEBI:15379"/>
        <dbReference type="ChEBI" id="CHEBI:16526"/>
        <dbReference type="ChEBI" id="CHEBI:16810"/>
        <dbReference type="ChEBI" id="CHEBI:29969"/>
        <dbReference type="ChEBI" id="CHEBI:30031"/>
        <dbReference type="ChEBI" id="CHEBI:141495"/>
    </reaction>
</comment>
<evidence type="ECO:0000259" key="4">
    <source>
        <dbReference type="PROSITE" id="PS51184"/>
    </source>
</evidence>
<evidence type="ECO:0000256" key="3">
    <source>
        <dbReference type="ARBA" id="ARBA00082904"/>
    </source>
</evidence>
<name>A0A8J6H7S3_TENMO</name>
<comment type="similarity">
    <text evidence="1">Belongs to the JMJD6 family.</text>
</comment>
<dbReference type="Gene3D" id="3.90.1140.10">
    <property type="entry name" value="Cyclic phosphodiesterase"/>
    <property type="match status" value="1"/>
</dbReference>
<accession>A0A8J6H7S3</accession>
<dbReference type="Pfam" id="PF10469">
    <property type="entry name" value="AKAP7_NLS"/>
    <property type="match status" value="1"/>
</dbReference>
<dbReference type="GO" id="GO:0016706">
    <property type="term" value="F:2-oxoglutarate-dependent dioxygenase activity"/>
    <property type="evidence" value="ECO:0007669"/>
    <property type="project" value="TreeGrafter"/>
</dbReference>
<feature type="domain" description="JmjC" evidence="4">
    <location>
        <begin position="423"/>
        <end position="588"/>
    </location>
</feature>
<gene>
    <name evidence="5" type="ORF">GEV33_013155</name>
</gene>
<dbReference type="InterPro" id="IPR003347">
    <property type="entry name" value="JmjC_dom"/>
</dbReference>
<dbReference type="PANTHER" id="PTHR12480:SF6">
    <property type="entry name" value="2-OXOGLUTARATE AND IRON-DEPENDENT OXYGENASE JMJD4"/>
    <property type="match status" value="1"/>
</dbReference>
<organism evidence="5 6">
    <name type="scientific">Tenebrio molitor</name>
    <name type="common">Yellow mealworm beetle</name>
    <dbReference type="NCBI Taxonomy" id="7067"/>
    <lineage>
        <taxon>Eukaryota</taxon>
        <taxon>Metazoa</taxon>
        <taxon>Ecdysozoa</taxon>
        <taxon>Arthropoda</taxon>
        <taxon>Hexapoda</taxon>
        <taxon>Insecta</taxon>
        <taxon>Pterygota</taxon>
        <taxon>Neoptera</taxon>
        <taxon>Endopterygota</taxon>
        <taxon>Coleoptera</taxon>
        <taxon>Polyphaga</taxon>
        <taxon>Cucujiformia</taxon>
        <taxon>Tenebrionidae</taxon>
        <taxon>Tenebrio</taxon>
    </lineage>
</organism>
<dbReference type="PANTHER" id="PTHR12480">
    <property type="entry name" value="ARGININE DEMETHYLASE AND LYSYL-HYDROXYLASE JMJD"/>
    <property type="match status" value="1"/>
</dbReference>
<reference evidence="5" key="1">
    <citation type="journal article" date="2020" name="J Insects Food Feed">
        <title>The yellow mealworm (Tenebrio molitor) genome: a resource for the emerging insects as food and feed industry.</title>
        <authorList>
            <person name="Eriksson T."/>
            <person name="Andere A."/>
            <person name="Kelstrup H."/>
            <person name="Emery V."/>
            <person name="Picard C."/>
        </authorList>
    </citation>
    <scope>NUCLEOTIDE SEQUENCE</scope>
    <source>
        <strain evidence="5">Stoneville</strain>
        <tissue evidence="5">Whole head</tissue>
    </source>
</reference>
<dbReference type="GO" id="GO:0005737">
    <property type="term" value="C:cytoplasm"/>
    <property type="evidence" value="ECO:0007669"/>
    <property type="project" value="TreeGrafter"/>
</dbReference>
<evidence type="ECO:0000313" key="5">
    <source>
        <dbReference type="EMBL" id="KAH0809640.1"/>
    </source>
</evidence>
<comment type="caution">
    <text evidence="5">The sequence shown here is derived from an EMBL/GenBank/DDBJ whole genome shotgun (WGS) entry which is preliminary data.</text>
</comment>
<dbReference type="EMBL" id="JABDTM020028008">
    <property type="protein sequence ID" value="KAH0809640.1"/>
    <property type="molecule type" value="Genomic_DNA"/>
</dbReference>
<evidence type="ECO:0000256" key="2">
    <source>
        <dbReference type="ARBA" id="ARBA00047762"/>
    </source>
</evidence>
<dbReference type="Pfam" id="PF13621">
    <property type="entry name" value="Cupin_8"/>
    <property type="match status" value="1"/>
</dbReference>
<dbReference type="Gene3D" id="2.60.120.650">
    <property type="entry name" value="Cupin"/>
    <property type="match status" value="1"/>
</dbReference>
<proteinExistence type="inferred from homology"/>
<dbReference type="GO" id="GO:0043565">
    <property type="term" value="F:sequence-specific DNA binding"/>
    <property type="evidence" value="ECO:0007669"/>
    <property type="project" value="TreeGrafter"/>
</dbReference>
<dbReference type="InterPro" id="IPR050910">
    <property type="entry name" value="JMJD6_ArgDemeth/LysHydrox"/>
</dbReference>
<evidence type="ECO:0000256" key="1">
    <source>
        <dbReference type="ARBA" id="ARBA00038068"/>
    </source>
</evidence>
<evidence type="ECO:0000313" key="6">
    <source>
        <dbReference type="Proteomes" id="UP000719412"/>
    </source>
</evidence>
<dbReference type="InterPro" id="IPR041667">
    <property type="entry name" value="Cupin_8"/>
</dbReference>
<dbReference type="AlphaFoldDB" id="A0A8J6H7S3"/>
<dbReference type="GO" id="GO:0045905">
    <property type="term" value="P:positive regulation of translational termination"/>
    <property type="evidence" value="ECO:0007669"/>
    <property type="project" value="TreeGrafter"/>
</dbReference>
<protein>
    <recommendedName>
        <fullName evidence="3">Jumonji domain-containing protein 4</fullName>
    </recommendedName>
</protein>
<dbReference type="InterPro" id="IPR019510">
    <property type="entry name" value="AKAP7-like_phosphoesterase"/>
</dbReference>
<keyword evidence="6" id="KW-1185">Reference proteome</keyword>
<dbReference type="GO" id="GO:0005634">
    <property type="term" value="C:nucleus"/>
    <property type="evidence" value="ECO:0007669"/>
    <property type="project" value="TreeGrafter"/>
</dbReference>